<dbReference type="SUPFAM" id="SSF81301">
    <property type="entry name" value="Nucleotidyltransferase"/>
    <property type="match status" value="1"/>
</dbReference>
<gene>
    <name evidence="1" type="ORF">JI741_09215</name>
</gene>
<accession>A0ABS1KPL7</accession>
<dbReference type="InterPro" id="IPR018700">
    <property type="entry name" value="DUF2204"/>
</dbReference>
<evidence type="ECO:0000313" key="1">
    <source>
        <dbReference type="EMBL" id="MBL0741399.1"/>
    </source>
</evidence>
<name>A0ABS1KPL7_9BACT</name>
<dbReference type="Proteomes" id="UP000613030">
    <property type="component" value="Unassembled WGS sequence"/>
</dbReference>
<reference evidence="1 2" key="1">
    <citation type="submission" date="2021-01" db="EMBL/GenBank/DDBJ databases">
        <title>Chryseolinea sp. Jin1 Genome sequencing and assembly.</title>
        <authorList>
            <person name="Kim I."/>
        </authorList>
    </citation>
    <scope>NUCLEOTIDE SEQUENCE [LARGE SCALE GENOMIC DNA]</scope>
    <source>
        <strain evidence="1 2">Jin1</strain>
    </source>
</reference>
<proteinExistence type="predicted"/>
<dbReference type="InterPro" id="IPR043519">
    <property type="entry name" value="NT_sf"/>
</dbReference>
<evidence type="ECO:0000313" key="2">
    <source>
        <dbReference type="Proteomes" id="UP000613030"/>
    </source>
</evidence>
<dbReference type="RefSeq" id="WP_202008780.1">
    <property type="nucleotide sequence ID" value="NZ_JAERRB010000003.1"/>
</dbReference>
<sequence length="171" mass="19557">MISEEGRRHLIRVCDVLNKYDVDYLIIGGAAVSHYGFSRPSGVGITGGNNIDLDFWYNPTNENYLKLLSALDKLDVETTSLRELVFDSKKTYLKITLDEFHLDFLPTMQGLKSFRDSKATSEKTNYDGAEVRFLSYDDLILNKKAINRKTDQSDIEELDKIRKGKKHSRGI</sequence>
<comment type="caution">
    <text evidence="1">The sequence shown here is derived from an EMBL/GenBank/DDBJ whole genome shotgun (WGS) entry which is preliminary data.</text>
</comment>
<keyword evidence="2" id="KW-1185">Reference proteome</keyword>
<organism evidence="1 2">
    <name type="scientific">Chryseolinea lacunae</name>
    <dbReference type="NCBI Taxonomy" id="2801331"/>
    <lineage>
        <taxon>Bacteria</taxon>
        <taxon>Pseudomonadati</taxon>
        <taxon>Bacteroidota</taxon>
        <taxon>Cytophagia</taxon>
        <taxon>Cytophagales</taxon>
        <taxon>Fulvivirgaceae</taxon>
        <taxon>Chryseolinea</taxon>
    </lineage>
</organism>
<dbReference type="Gene3D" id="3.30.460.40">
    <property type="match status" value="1"/>
</dbReference>
<dbReference type="Pfam" id="PF09970">
    <property type="entry name" value="DUF2204"/>
    <property type="match status" value="1"/>
</dbReference>
<protein>
    <submittedName>
        <fullName evidence="1">Nucleotidyltransferase</fullName>
    </submittedName>
</protein>
<dbReference type="EMBL" id="JAERRB010000003">
    <property type="protein sequence ID" value="MBL0741399.1"/>
    <property type="molecule type" value="Genomic_DNA"/>
</dbReference>